<accession>A0A2P5W3Q7</accession>
<proteinExistence type="predicted"/>
<protein>
    <submittedName>
        <fullName evidence="1">Uncharacterized protein</fullName>
    </submittedName>
</protein>
<evidence type="ECO:0000313" key="1">
    <source>
        <dbReference type="EMBL" id="PPR85740.1"/>
    </source>
</evidence>
<dbReference type="AlphaFoldDB" id="A0A2P5W3Q7"/>
<reference evidence="1 2" key="1">
    <citation type="submission" date="2015-01" db="EMBL/GenBank/DDBJ databases">
        <title>Genome of allotetraploid Gossypium barbadense reveals genomic plasticity and fiber elongation in cotton evolution.</title>
        <authorList>
            <person name="Chen X."/>
            <person name="Liu X."/>
            <person name="Zhao B."/>
            <person name="Zheng H."/>
            <person name="Hu Y."/>
            <person name="Lu G."/>
            <person name="Yang C."/>
            <person name="Chen J."/>
            <person name="Shan C."/>
            <person name="Zhang L."/>
            <person name="Zhou Y."/>
            <person name="Wang L."/>
            <person name="Guo W."/>
            <person name="Bai Y."/>
            <person name="Ruan J."/>
            <person name="Shangguan X."/>
            <person name="Mao Y."/>
            <person name="Jiang J."/>
            <person name="Zhu Y."/>
            <person name="Lei J."/>
            <person name="Kang H."/>
            <person name="Chen S."/>
            <person name="He X."/>
            <person name="Wang R."/>
            <person name="Wang Y."/>
            <person name="Chen J."/>
            <person name="Wang L."/>
            <person name="Yu S."/>
            <person name="Wang B."/>
            <person name="Wei J."/>
            <person name="Song S."/>
            <person name="Lu X."/>
            <person name="Gao Z."/>
            <person name="Gu W."/>
            <person name="Deng X."/>
            <person name="Ma D."/>
            <person name="Wang S."/>
            <person name="Liang W."/>
            <person name="Fang L."/>
            <person name="Cai C."/>
            <person name="Zhu X."/>
            <person name="Zhou B."/>
            <person name="Zhang Y."/>
            <person name="Chen Z."/>
            <person name="Xu S."/>
            <person name="Zhu R."/>
            <person name="Wang S."/>
            <person name="Zhang T."/>
            <person name="Zhao G."/>
        </authorList>
    </citation>
    <scope>NUCLEOTIDE SEQUENCE [LARGE SCALE GENOMIC DNA]</scope>
    <source>
        <strain evidence="2">cv. Xinhai21</strain>
        <tissue evidence="1">Leaf</tissue>
    </source>
</reference>
<sequence length="76" mass="8531">MAFRVDGLEIRTEMMHGVLDTSAQLSSREESGRLYWSRPICRREEGMGGLTRCDYCALDVLGLCGSLSKMIGGRDW</sequence>
<evidence type="ECO:0000313" key="2">
    <source>
        <dbReference type="Proteomes" id="UP000239757"/>
    </source>
</evidence>
<dbReference type="Proteomes" id="UP000239757">
    <property type="component" value="Unassembled WGS sequence"/>
</dbReference>
<name>A0A2P5W3Q7_GOSBA</name>
<dbReference type="EMBL" id="KZ669274">
    <property type="protein sequence ID" value="PPR85740.1"/>
    <property type="molecule type" value="Genomic_DNA"/>
</dbReference>
<gene>
    <name evidence="1" type="ORF">GOBAR_AA34951</name>
</gene>
<organism evidence="1 2">
    <name type="scientific">Gossypium barbadense</name>
    <name type="common">Sea Island cotton</name>
    <name type="synonym">Hibiscus barbadensis</name>
    <dbReference type="NCBI Taxonomy" id="3634"/>
    <lineage>
        <taxon>Eukaryota</taxon>
        <taxon>Viridiplantae</taxon>
        <taxon>Streptophyta</taxon>
        <taxon>Embryophyta</taxon>
        <taxon>Tracheophyta</taxon>
        <taxon>Spermatophyta</taxon>
        <taxon>Magnoliopsida</taxon>
        <taxon>eudicotyledons</taxon>
        <taxon>Gunneridae</taxon>
        <taxon>Pentapetalae</taxon>
        <taxon>rosids</taxon>
        <taxon>malvids</taxon>
        <taxon>Malvales</taxon>
        <taxon>Malvaceae</taxon>
        <taxon>Malvoideae</taxon>
        <taxon>Gossypium</taxon>
    </lineage>
</organism>